<dbReference type="InterPro" id="IPR044972">
    <property type="entry name" value="Mot1"/>
</dbReference>
<gene>
    <name evidence="6 7" type="primary">LOC103518853</name>
</gene>
<dbReference type="GO" id="GO:0017025">
    <property type="term" value="F:TBP-class protein binding"/>
    <property type="evidence" value="ECO:0007669"/>
    <property type="project" value="InterPro"/>
</dbReference>
<keyword evidence="1" id="KW-0067">ATP-binding</keyword>
<feature type="compositionally biased region" description="Polar residues" evidence="3">
    <location>
        <begin position="133"/>
        <end position="152"/>
    </location>
</feature>
<feature type="domain" description="Helicase ATP-binding" evidence="4">
    <location>
        <begin position="1368"/>
        <end position="1495"/>
    </location>
</feature>
<dbReference type="InterPro" id="IPR014001">
    <property type="entry name" value="Helicase_ATP-bd"/>
</dbReference>
<dbReference type="Gene3D" id="1.25.10.10">
    <property type="entry name" value="Leucine-rich Repeat Variant"/>
    <property type="match status" value="2"/>
</dbReference>
<feature type="region of interest" description="Disordered" evidence="3">
    <location>
        <begin position="1015"/>
        <end position="1040"/>
    </location>
</feature>
<evidence type="ECO:0000256" key="2">
    <source>
        <dbReference type="ARBA" id="ARBA00023125"/>
    </source>
</evidence>
<dbReference type="SUPFAM" id="SSF48371">
    <property type="entry name" value="ARM repeat"/>
    <property type="match status" value="1"/>
</dbReference>
<dbReference type="Proteomes" id="UP000079169">
    <property type="component" value="Unplaced"/>
</dbReference>
<organism evidence="5 7">
    <name type="scientific">Diaphorina citri</name>
    <name type="common">Asian citrus psyllid</name>
    <dbReference type="NCBI Taxonomy" id="121845"/>
    <lineage>
        <taxon>Eukaryota</taxon>
        <taxon>Metazoa</taxon>
        <taxon>Ecdysozoa</taxon>
        <taxon>Arthropoda</taxon>
        <taxon>Hexapoda</taxon>
        <taxon>Insecta</taxon>
        <taxon>Pterygota</taxon>
        <taxon>Neoptera</taxon>
        <taxon>Paraneoptera</taxon>
        <taxon>Hemiptera</taxon>
        <taxon>Sternorrhyncha</taxon>
        <taxon>Psylloidea</taxon>
        <taxon>Psyllidae</taxon>
        <taxon>Diaphorininae</taxon>
        <taxon>Diaphorina</taxon>
    </lineage>
</organism>
<evidence type="ECO:0000256" key="3">
    <source>
        <dbReference type="SAM" id="MobiDB-lite"/>
    </source>
</evidence>
<keyword evidence="1" id="KW-0347">Helicase</keyword>
<evidence type="ECO:0000313" key="5">
    <source>
        <dbReference type="Proteomes" id="UP000079169"/>
    </source>
</evidence>
<dbReference type="Pfam" id="PF12054">
    <property type="entry name" value="DUF3535"/>
    <property type="match status" value="2"/>
</dbReference>
<sequence>MTSRLDRLFVLLETGSTPYTRHAAATQLGELQRLHPHELHTLLRRTYCLLRSNSWDTRLAAAQAVGAVVRHTPPWSPMPVCVQEPDGNIMVIQDGVVSGKLSLAMFDIERILDSSSCLTASQGSEFDMEEDSMGSTSTGIGPNNKDSLQRAHQQLHAKLGFPLLDPSITDTLLTKEDLITTSRTKDIEQDKPNVGDILSSGSLNNSGGGGAMSSREMNRARRKARRAVAKHRPRAGSGQDPGEHVRQDDIKHRPRASSGPDPRTVSGQDTGECLEKRIKLEDEGGGGEEGGVPDVDGTWGDATEWPLEGFCDGLCGDLFSPLWEVRHGVATALREIIKVHGRGAGKVVGQTKVQMEHSNRAWLEDVSVRLLCVLALDRFGDFVSDQVVAPVRETCAQALGVVISLIDEESLVTRVVDLLLTLAQQKHWETRHGGLLGLKYILAVKQDMVPSLLPRSLPLILSGLADPVDDVGNIAAATLIPVAPHLIATPHVPALITQLWTLLADHDQLTSACNNFMSLLAAIMCHPMSHASTALSEPVMEVLPRLYPYLSHSTSSVRLATLQTMATMTRAHRTLDTSVESLVATLRHVFQRSLIEHVTEIQDMVEQVWESILTRVPLNTLLMAVCPHIASWLCLAMQPANVPFDNTQLVAMDVDESGAANSAGLKYYVGGVETVPLATREVNATRCRLLASCLLGLASTYVIQPMTGLYLGTEQPPCPIQCYVNLLLVYVNSKSALQRLVSGLVIADWNRRQVLQPPQDTLNSALVQCLDENIYYDELGAVYTKLLHDTTDLLSYMKHYELGFDYDAFNRVLTLDEIEHLVGTLLVQSMNEQRTSKTVKCLERIDERRKSILSFVQTTRKDQFNWHIMVQAVLAGALLRLQCLPPKVNPIIKPLMESIKFETNPLLQDMAATHLAILLGLCSQRNPCPNNKIVHNLCTFLCCDPEFTPVIEALNSTSSGPGLSSLIRSNSEVSNSSGSTSEPTTPSTPGSNPGGGSGFWTNNIQHVEHAYPVPIRTNQNEGSSNNTNNNRDGFSSGEDNKYRGILTLLKQQQNLESKPRPGSKACAARGPGRPALVTSACDSLLPTSEPENEVQKQTKNQCRGASLALKAIVKHFGESLPDNLPKLWDMMTSQLINTVNPDSFDSSVLVGDDEAARSLVSCLQVFEVIAPSLHPTLLNSLLSLQSRLCLLLTHPYRAVRHMGARCLSILATLQPNAVMSTVLSQVLPLLNASQPDIVRQGAVEALCNILDKMELKAVPYLILLVVPLLGRVSDQDTWVRLGATSCFATCIHLMPLDSALGTSTPSNSTQVCSSLHLPADLASRKASESRFLEQLFDPSRIPDFTLPSALGLTVTLRSYQQAGVNWLWFLRRYNLHGILCDDMGLGKTLQSICVLAGDQWCRHEEEGEETRLPSLVVCPPTLTGHWMYEVLKFLPNKFLNPLQYAGPPHEREKLRSRMKEHNLIIASYDIIRKDNHVFSEVQWNYCILDEGEYLL</sequence>
<feature type="region of interest" description="Disordered" evidence="3">
    <location>
        <begin position="1052"/>
        <end position="1072"/>
    </location>
</feature>
<evidence type="ECO:0000313" key="7">
    <source>
        <dbReference type="RefSeq" id="XP_026686156.1"/>
    </source>
</evidence>
<dbReference type="GO" id="GO:0003677">
    <property type="term" value="F:DNA binding"/>
    <property type="evidence" value="ECO:0007669"/>
    <property type="project" value="UniProtKB-KW"/>
</dbReference>
<dbReference type="InterPro" id="IPR038718">
    <property type="entry name" value="SNF2-like_sf"/>
</dbReference>
<feature type="compositionally biased region" description="Low complexity" evidence="3">
    <location>
        <begin position="969"/>
        <end position="991"/>
    </location>
</feature>
<dbReference type="InterPro" id="IPR022707">
    <property type="entry name" value="Mot1_central_dom"/>
</dbReference>
<keyword evidence="1" id="KW-0378">Hydrolase</keyword>
<feature type="compositionally biased region" description="Polar residues" evidence="3">
    <location>
        <begin position="959"/>
        <end position="968"/>
    </location>
</feature>
<dbReference type="KEGG" id="dci:103518853"/>
<dbReference type="SUPFAM" id="SSF52540">
    <property type="entry name" value="P-loop containing nucleoside triphosphate hydrolases"/>
    <property type="match status" value="1"/>
</dbReference>
<dbReference type="RefSeq" id="XP_026686156.1">
    <property type="nucleotide sequence ID" value="XM_026830355.1"/>
</dbReference>
<feature type="region of interest" description="Disordered" evidence="3">
    <location>
        <begin position="959"/>
        <end position="1002"/>
    </location>
</feature>
<evidence type="ECO:0000259" key="4">
    <source>
        <dbReference type="PROSITE" id="PS51192"/>
    </source>
</evidence>
<evidence type="ECO:0000256" key="1">
    <source>
        <dbReference type="ARBA" id="ARBA00022806"/>
    </source>
</evidence>
<dbReference type="PROSITE" id="PS51192">
    <property type="entry name" value="HELICASE_ATP_BIND_1"/>
    <property type="match status" value="1"/>
</dbReference>
<keyword evidence="2" id="KW-0238">DNA-binding</keyword>
<name>A0A3Q0JCI9_DIACI</name>
<dbReference type="Pfam" id="PF00176">
    <property type="entry name" value="SNF2-rel_dom"/>
    <property type="match status" value="1"/>
</dbReference>
<feature type="region of interest" description="Disordered" evidence="3">
    <location>
        <begin position="123"/>
        <end position="152"/>
    </location>
</feature>
<reference evidence="6 7" key="1">
    <citation type="submission" date="2025-04" db="UniProtKB">
        <authorList>
            <consortium name="RefSeq"/>
        </authorList>
    </citation>
    <scope>IDENTIFICATION</scope>
</reference>
<dbReference type="PaxDb" id="121845-A0A3Q0JCI9"/>
<dbReference type="GO" id="GO:0004386">
    <property type="term" value="F:helicase activity"/>
    <property type="evidence" value="ECO:0007669"/>
    <property type="project" value="UniProtKB-KW"/>
</dbReference>
<keyword evidence="1" id="KW-0547">Nucleotide-binding</keyword>
<feature type="compositionally biased region" description="Basic and acidic residues" evidence="3">
    <location>
        <begin position="184"/>
        <end position="193"/>
    </location>
</feature>
<dbReference type="Gene3D" id="3.40.50.10810">
    <property type="entry name" value="Tandem AAA-ATPase domain"/>
    <property type="match status" value="1"/>
</dbReference>
<evidence type="ECO:0000313" key="6">
    <source>
        <dbReference type="RefSeq" id="XP_026686153.1"/>
    </source>
</evidence>
<protein>
    <submittedName>
        <fullName evidence="6">TATA-binding protein-associated factor 172 isoform X1</fullName>
    </submittedName>
    <submittedName>
        <fullName evidence="7">TATA-binding protein-associated factor 172 isoform X2</fullName>
    </submittedName>
</protein>
<feature type="compositionally biased region" description="Basic residues" evidence="3">
    <location>
        <begin position="220"/>
        <end position="234"/>
    </location>
</feature>
<feature type="compositionally biased region" description="Low complexity" evidence="3">
    <location>
        <begin position="1017"/>
        <end position="1030"/>
    </location>
</feature>
<dbReference type="GO" id="GO:0005524">
    <property type="term" value="F:ATP binding"/>
    <property type="evidence" value="ECO:0007669"/>
    <property type="project" value="InterPro"/>
</dbReference>
<accession>A0A3Q0JCI9</accession>
<keyword evidence="5" id="KW-1185">Reference proteome</keyword>
<proteinExistence type="predicted"/>
<dbReference type="GO" id="GO:0016887">
    <property type="term" value="F:ATP hydrolysis activity"/>
    <property type="evidence" value="ECO:0007669"/>
    <property type="project" value="InterPro"/>
</dbReference>
<dbReference type="InterPro" id="IPR016024">
    <property type="entry name" value="ARM-type_fold"/>
</dbReference>
<feature type="region of interest" description="Disordered" evidence="3">
    <location>
        <begin position="184"/>
        <end position="271"/>
    </location>
</feature>
<dbReference type="InterPro" id="IPR011989">
    <property type="entry name" value="ARM-like"/>
</dbReference>
<dbReference type="RefSeq" id="XP_026686153.1">
    <property type="nucleotide sequence ID" value="XM_026830352.1"/>
</dbReference>
<feature type="compositionally biased region" description="Basic and acidic residues" evidence="3">
    <location>
        <begin position="241"/>
        <end position="251"/>
    </location>
</feature>
<dbReference type="PANTHER" id="PTHR36498">
    <property type="entry name" value="TATA-BINDING PROTEIN-ASSOCIATED FACTOR 172"/>
    <property type="match status" value="1"/>
</dbReference>
<dbReference type="InterPro" id="IPR000330">
    <property type="entry name" value="SNF2_N"/>
</dbReference>
<dbReference type="InterPro" id="IPR027417">
    <property type="entry name" value="P-loop_NTPase"/>
</dbReference>
<dbReference type="PANTHER" id="PTHR36498:SF1">
    <property type="entry name" value="TATA-BINDING PROTEIN-ASSOCIATED FACTOR 172"/>
    <property type="match status" value="1"/>
</dbReference>
<dbReference type="STRING" id="121845.A0A3Q0JCI9"/>
<dbReference type="GeneID" id="103518853"/>